<keyword evidence="3" id="KW-1185">Reference proteome</keyword>
<dbReference type="Proteomes" id="UP000293142">
    <property type="component" value="Unassembled WGS sequence"/>
</dbReference>
<dbReference type="OrthoDB" id="4227163at2"/>
<evidence type="ECO:0000313" key="3">
    <source>
        <dbReference type="Proteomes" id="UP000293142"/>
    </source>
</evidence>
<dbReference type="InterPro" id="IPR014710">
    <property type="entry name" value="RmlC-like_jellyroll"/>
</dbReference>
<dbReference type="Gene3D" id="2.60.120.10">
    <property type="entry name" value="Jelly Rolls"/>
    <property type="match status" value="1"/>
</dbReference>
<name>A0A4Q9DFC4_9BACL</name>
<dbReference type="InterPro" id="IPR011051">
    <property type="entry name" value="RmlC_Cupin_sf"/>
</dbReference>
<proteinExistence type="predicted"/>
<dbReference type="EMBL" id="SIRE01000030">
    <property type="protein sequence ID" value="TBL70723.1"/>
    <property type="molecule type" value="Genomic_DNA"/>
</dbReference>
<evidence type="ECO:0000259" key="1">
    <source>
        <dbReference type="Pfam" id="PF07883"/>
    </source>
</evidence>
<accession>A0A4Q9DFC4</accession>
<dbReference type="InterPro" id="IPR013096">
    <property type="entry name" value="Cupin_2"/>
</dbReference>
<organism evidence="2 3">
    <name type="scientific">Paenibacillus thalictri</name>
    <dbReference type="NCBI Taxonomy" id="2527873"/>
    <lineage>
        <taxon>Bacteria</taxon>
        <taxon>Bacillati</taxon>
        <taxon>Bacillota</taxon>
        <taxon>Bacilli</taxon>
        <taxon>Bacillales</taxon>
        <taxon>Paenibacillaceae</taxon>
        <taxon>Paenibacillus</taxon>
    </lineage>
</organism>
<reference evidence="2 3" key="1">
    <citation type="submission" date="2019-02" db="EMBL/GenBank/DDBJ databases">
        <title>Paenibacillus sp. nov., isolated from surface-sterilized tissue of Thalictrum simplex L.</title>
        <authorList>
            <person name="Tuo L."/>
        </authorList>
    </citation>
    <scope>NUCLEOTIDE SEQUENCE [LARGE SCALE GENOMIC DNA]</scope>
    <source>
        <strain evidence="2 3">N2SHLJ1</strain>
    </source>
</reference>
<evidence type="ECO:0000313" key="2">
    <source>
        <dbReference type="EMBL" id="TBL70723.1"/>
    </source>
</evidence>
<feature type="domain" description="Cupin type-2" evidence="1">
    <location>
        <begin position="51"/>
        <end position="109"/>
    </location>
</feature>
<comment type="caution">
    <text evidence="2">The sequence shown here is derived from an EMBL/GenBank/DDBJ whole genome shotgun (WGS) entry which is preliminary data.</text>
</comment>
<sequence>MHTRDEENRSFGEYGGVKILRHPDGRSVTLLERGNDESGPFLRIEHQVPRQGVMNAPHWHPVLTESFEVKQGLMQFHVDGVENVLGSGERITIYPKQVHHFSNVGEVPLIGVHEIRPPGLHWEMFALHHKLECEGKLNPSGVPYNPLWLGVIWKYGDGYLASPPAVVQKVVLGGLAHLAKVFGYRI</sequence>
<protein>
    <submittedName>
        <fullName evidence="2">Cupin domain-containing protein</fullName>
    </submittedName>
</protein>
<dbReference type="AlphaFoldDB" id="A0A4Q9DFC4"/>
<dbReference type="Pfam" id="PF07883">
    <property type="entry name" value="Cupin_2"/>
    <property type="match status" value="1"/>
</dbReference>
<gene>
    <name evidence="2" type="ORF">EYB31_32375</name>
</gene>
<dbReference type="SUPFAM" id="SSF51182">
    <property type="entry name" value="RmlC-like cupins"/>
    <property type="match status" value="1"/>
</dbReference>